<feature type="region of interest" description="Disordered" evidence="1">
    <location>
        <begin position="539"/>
        <end position="559"/>
    </location>
</feature>
<evidence type="ECO:0000259" key="2">
    <source>
        <dbReference type="Pfam" id="PF13304"/>
    </source>
</evidence>
<accession>A0ABP6WYB2</accession>
<dbReference type="InterPro" id="IPR027417">
    <property type="entry name" value="P-loop_NTPase"/>
</dbReference>
<comment type="caution">
    <text evidence="3">The sequence shown here is derived from an EMBL/GenBank/DDBJ whole genome shotgun (WGS) entry which is preliminary data.</text>
</comment>
<evidence type="ECO:0000313" key="3">
    <source>
        <dbReference type="EMBL" id="GAA3557692.1"/>
    </source>
</evidence>
<dbReference type="NCBIfam" id="NF045780">
    <property type="entry name" value="TrlF_fam_ATP"/>
    <property type="match status" value="1"/>
</dbReference>
<dbReference type="Pfam" id="PF13304">
    <property type="entry name" value="AAA_21"/>
    <property type="match status" value="1"/>
</dbReference>
<dbReference type="Gene3D" id="3.40.50.300">
    <property type="entry name" value="P-loop containing nucleotide triphosphate hydrolases"/>
    <property type="match status" value="1"/>
</dbReference>
<dbReference type="SUPFAM" id="SSF89550">
    <property type="entry name" value="PHP domain-like"/>
    <property type="match status" value="1"/>
</dbReference>
<proteinExistence type="predicted"/>
<evidence type="ECO:0000256" key="1">
    <source>
        <dbReference type="SAM" id="MobiDB-lite"/>
    </source>
</evidence>
<keyword evidence="4" id="KW-1185">Reference proteome</keyword>
<evidence type="ECO:0000313" key="4">
    <source>
        <dbReference type="Proteomes" id="UP001500954"/>
    </source>
</evidence>
<dbReference type="InterPro" id="IPR016195">
    <property type="entry name" value="Pol/histidinol_Pase-like"/>
</dbReference>
<dbReference type="InterPro" id="IPR003959">
    <property type="entry name" value="ATPase_AAA_core"/>
</dbReference>
<sequence length="1030" mass="119080">MSNSYNNYPKGSEWRKWDIHIHSPYSELNNGFGEDFDKYVQIVFKKAIEDGIAVIGITDYFTIEGYKKVKNDYLGNQDKLEELFSKEEISEINKILVLPNIEFRLNTLVDQNRVNYHVIFSDKVPIDDIEEDFLHELEFVSEGNPQDEDERWKLKPRNLKELGKRLKLEHQNFERDSDLYVGMKCAVVDDKKITELLRSKKSKFSGKYILVVPSDEDLSELSWDGQGHNVRKVLIQKSDALFASNQRTINWALGGNDEEAYVKEFKSIKGTFWGSDAHEFDKLFKPDLDRFCWVKADPTFEGMKQALIEPKSRIFIGEKPQSIIRVTNNPTKYIHSLAVEKKSESTLDETWFANSPQIPINSGLVAVIGNKGNGKSALADIIGLLGNSHNEESFSFLHMDKFRKSRPNRSESFSGGLTWINGYVDELGLSESIDVSKPEKVKYLPQNYLEKLCTTTDETEFEKELKKVIFSHIDESERLNKDTLEELLDYKGEEINQRIDQIKIDLNTLNKKITSLEDKNHPDYLAKLKENLKAKEEEIKAHNEIKPKEVKEPEKDENLKQEVSQIAEQIKSLTLEQERYETEIDKFKQQKASSLLVKTELIKLKDSFSNFIETFEKLKQTSESVVQKYNLQFDSILSLSYDFSVIEQKISDSETQLSEIDNQLNPEIKTSTASKKSECEVKLADLKNKLDAPSKRYQEYLDALKVWENQLRILIGNKDAPNTKVFFEDSISYIETSLATDLDTIKNERIEKVKKIIQEKKKLKDLYKSIYSPITKFIQQYGEIEDDYQINLDVSLRLTNFSDKFFNFISQGSKGTFIGKEDGNKKLREILSENGFESEESIIQFLNVIMGALENDLRTDNDSLRYLKNQLRQGFEPEEFYAFLFGLDYLEPTYKLKLSDKEVSQLSPGERGALLLIFYLLLDNQDIPLIIDQPEENLDNQSVYKILVRFIKEAKKNRQIIIVTHNPNLAVVCDADQVIHVKIDKADKNTVSVITGSLENEAINEKVIEILEGTFPAFNNRTLKYKLHNR</sequence>
<protein>
    <submittedName>
        <fullName evidence="3">Gamma-glutamylcyclotransferase</fullName>
    </submittedName>
</protein>
<dbReference type="RefSeq" id="WP_345004334.1">
    <property type="nucleotide sequence ID" value="NZ_BAABCY010000017.1"/>
</dbReference>
<dbReference type="InterPro" id="IPR054787">
    <property type="entry name" value="TrlF_ATPase"/>
</dbReference>
<gene>
    <name evidence="3" type="ORF">GCM10022395_06250</name>
</gene>
<dbReference type="EMBL" id="BAABCY010000017">
    <property type="protein sequence ID" value="GAA3557692.1"/>
    <property type="molecule type" value="Genomic_DNA"/>
</dbReference>
<dbReference type="Gene3D" id="3.20.20.140">
    <property type="entry name" value="Metal-dependent hydrolases"/>
    <property type="match status" value="1"/>
</dbReference>
<dbReference type="SUPFAM" id="SSF52540">
    <property type="entry name" value="P-loop containing nucleoside triphosphate hydrolases"/>
    <property type="match status" value="1"/>
</dbReference>
<feature type="domain" description="ATPase AAA-type core" evidence="2">
    <location>
        <begin position="903"/>
        <end position="969"/>
    </location>
</feature>
<dbReference type="Proteomes" id="UP001500954">
    <property type="component" value="Unassembled WGS sequence"/>
</dbReference>
<name>A0ABP6WYB2_9FLAO</name>
<reference evidence="4" key="1">
    <citation type="journal article" date="2019" name="Int. J. Syst. Evol. Microbiol.">
        <title>The Global Catalogue of Microorganisms (GCM) 10K type strain sequencing project: providing services to taxonomists for standard genome sequencing and annotation.</title>
        <authorList>
            <consortium name="The Broad Institute Genomics Platform"/>
            <consortium name="The Broad Institute Genome Sequencing Center for Infectious Disease"/>
            <person name="Wu L."/>
            <person name="Ma J."/>
        </authorList>
    </citation>
    <scope>NUCLEOTIDE SEQUENCE [LARGE SCALE GENOMIC DNA]</scope>
    <source>
        <strain evidence="4">JCM 17111</strain>
    </source>
</reference>
<organism evidence="3 4">
    <name type="scientific">Snuella lapsa</name>
    <dbReference type="NCBI Taxonomy" id="870481"/>
    <lineage>
        <taxon>Bacteria</taxon>
        <taxon>Pseudomonadati</taxon>
        <taxon>Bacteroidota</taxon>
        <taxon>Flavobacteriia</taxon>
        <taxon>Flavobacteriales</taxon>
        <taxon>Flavobacteriaceae</taxon>
        <taxon>Snuella</taxon>
    </lineage>
</organism>